<sequence length="152" mass="17690">MKIDYEKLKNEVIFNLENNRTWVLSTASDGNVSSRSMSIINKGLDIYFQTNKCYIKYNQITKNNNVALCFNNISIEGVAEEIGDWKDEKNKELMELYKSVHLSSFNAYGLLDGQVVYKVTPKKIKVWKYINGNPIRQNLYVNEKIAEELDFM</sequence>
<feature type="domain" description="Pyridoxamine 5'-phosphate oxidase N-terminal" evidence="1">
    <location>
        <begin position="16"/>
        <end position="128"/>
    </location>
</feature>
<evidence type="ECO:0000259" key="1">
    <source>
        <dbReference type="Pfam" id="PF01243"/>
    </source>
</evidence>
<dbReference type="Gene3D" id="2.30.110.10">
    <property type="entry name" value="Electron Transport, Fmn-binding Protein, Chain A"/>
    <property type="match status" value="1"/>
</dbReference>
<organism evidence="2">
    <name type="scientific">Clostridium tertium</name>
    <dbReference type="NCBI Taxonomy" id="1559"/>
    <lineage>
        <taxon>Bacteria</taxon>
        <taxon>Bacillati</taxon>
        <taxon>Bacillota</taxon>
        <taxon>Clostridia</taxon>
        <taxon>Eubacteriales</taxon>
        <taxon>Clostridiaceae</taxon>
        <taxon>Clostridium</taxon>
    </lineage>
</organism>
<dbReference type="Pfam" id="PF01243">
    <property type="entry name" value="PNPOx_N"/>
    <property type="match status" value="1"/>
</dbReference>
<evidence type="ECO:0000313" key="2">
    <source>
        <dbReference type="EMBL" id="VYU55289.1"/>
    </source>
</evidence>
<dbReference type="AlphaFoldDB" id="A0A6N3FUG0"/>
<protein>
    <submittedName>
        <fullName evidence="2">Pyridoxamine 5'-phosphate oxidase</fullName>
    </submittedName>
</protein>
<dbReference type="InterPro" id="IPR011576">
    <property type="entry name" value="Pyridox_Oxase_N"/>
</dbReference>
<reference evidence="2" key="1">
    <citation type="submission" date="2019-11" db="EMBL/GenBank/DDBJ databases">
        <authorList>
            <person name="Feng L."/>
        </authorList>
    </citation>
    <scope>NUCLEOTIDE SEQUENCE</scope>
    <source>
        <strain evidence="2">CTertiumLFYP3</strain>
    </source>
</reference>
<dbReference type="EMBL" id="CACRTO010000042">
    <property type="protein sequence ID" value="VYU55289.1"/>
    <property type="molecule type" value="Genomic_DNA"/>
</dbReference>
<dbReference type="SUPFAM" id="SSF50475">
    <property type="entry name" value="FMN-binding split barrel"/>
    <property type="match status" value="1"/>
</dbReference>
<accession>A0A6N3FUG0</accession>
<gene>
    <name evidence="2" type="ORF">CTLFYP3_02832</name>
</gene>
<proteinExistence type="predicted"/>
<dbReference type="RefSeq" id="WP_156627277.1">
    <property type="nucleotide sequence ID" value="NZ_CACRTO010000042.1"/>
</dbReference>
<name>A0A6N3FUG0_9CLOT</name>
<dbReference type="InterPro" id="IPR012349">
    <property type="entry name" value="Split_barrel_FMN-bd"/>
</dbReference>